<dbReference type="STRING" id="55802.TBCH5v1_1573"/>
<accession>A0A0S1XCG1</accession>
<dbReference type="PANTHER" id="PTHR38030:SF2">
    <property type="entry name" value="PROTOPORPHYRINOGEN IX DEHYDROGENASE [QUINONE]"/>
    <property type="match status" value="1"/>
</dbReference>
<dbReference type="GO" id="GO:0010181">
    <property type="term" value="F:FMN binding"/>
    <property type="evidence" value="ECO:0007669"/>
    <property type="project" value="InterPro"/>
</dbReference>
<reference evidence="2 3" key="1">
    <citation type="journal article" date="2016" name="Genome Announc.">
        <title>Complete genome sequence of the hyperthermophilic and piezophilic archaeon Thermococcus barophilus Ch5, capable of growth at the expense of hydrogenogenesis from carbon monoxide and formate.</title>
        <authorList>
            <person name="Oger P."/>
            <person name="Sokolova T.G."/>
            <person name="Kozhevnikova D.A."/>
            <person name="Taranov E.A."/>
            <person name="Vannier P."/>
            <person name="Lee H.S."/>
            <person name="Kwon K.K."/>
            <person name="Kang S.G."/>
            <person name="Lee J.H."/>
            <person name="Bonch-Osmolovskaya E.A."/>
            <person name="Lebedinsky A.V."/>
        </authorList>
    </citation>
    <scope>NUCLEOTIDE SEQUENCE [LARGE SCALE GENOMIC DNA]</scope>
    <source>
        <strain evidence="3">Ch5</strain>
    </source>
</reference>
<dbReference type="GO" id="GO:0070819">
    <property type="term" value="F:menaquinone-dependent protoporphyrinogen oxidase activity"/>
    <property type="evidence" value="ECO:0007669"/>
    <property type="project" value="TreeGrafter"/>
</dbReference>
<dbReference type="RefSeq" id="WP_056934102.1">
    <property type="nucleotide sequence ID" value="NZ_CP013050.1"/>
</dbReference>
<dbReference type="GeneID" id="26136813"/>
<evidence type="ECO:0000313" key="2">
    <source>
        <dbReference type="EMBL" id="ALM75486.1"/>
    </source>
</evidence>
<name>A0A0S1XCG1_THEBA</name>
<feature type="domain" description="Flavodoxin-like" evidence="1">
    <location>
        <begin position="3"/>
        <end position="142"/>
    </location>
</feature>
<evidence type="ECO:0000259" key="1">
    <source>
        <dbReference type="PROSITE" id="PS50902"/>
    </source>
</evidence>
<dbReference type="AlphaFoldDB" id="A0A0S1XCG1"/>
<sequence>MRVCIVYNTKRGSTERVARAMAKAVEGIAEVRVFRVTENPDVESCDLIVIGAPIYYERPLPSVIEFIRSRNGLESKRVAVFILCIADKFGKLGKKYTEARYMRLMTEPIKGEIIAKRVFDGWILKEDPKTIREAENWIKRVLDAFKSGEELGIEHPEGE</sequence>
<organism evidence="2 3">
    <name type="scientific">Thermococcus barophilus</name>
    <dbReference type="NCBI Taxonomy" id="55802"/>
    <lineage>
        <taxon>Archaea</taxon>
        <taxon>Methanobacteriati</taxon>
        <taxon>Methanobacteriota</taxon>
        <taxon>Thermococci</taxon>
        <taxon>Thermococcales</taxon>
        <taxon>Thermococcaceae</taxon>
        <taxon>Thermococcus</taxon>
    </lineage>
</organism>
<gene>
    <name evidence="2" type="ORF">TBCH5v1_1573</name>
</gene>
<dbReference type="Proteomes" id="UP000066042">
    <property type="component" value="Chromosome"/>
</dbReference>
<dbReference type="InterPro" id="IPR029039">
    <property type="entry name" value="Flavoprotein-like_sf"/>
</dbReference>
<protein>
    <recommendedName>
        <fullName evidence="1">Flavodoxin-like domain-containing protein</fullName>
    </recommendedName>
</protein>
<dbReference type="InterPro" id="IPR026816">
    <property type="entry name" value="Flavodoxin_dom"/>
</dbReference>
<dbReference type="GO" id="GO:0006783">
    <property type="term" value="P:heme biosynthetic process"/>
    <property type="evidence" value="ECO:0007669"/>
    <property type="project" value="TreeGrafter"/>
</dbReference>
<evidence type="ECO:0000313" key="3">
    <source>
        <dbReference type="Proteomes" id="UP000066042"/>
    </source>
</evidence>
<dbReference type="Pfam" id="PF12724">
    <property type="entry name" value="Flavodoxin_5"/>
    <property type="match status" value="1"/>
</dbReference>
<dbReference type="InterPro" id="IPR008254">
    <property type="entry name" value="Flavodoxin/NO_synth"/>
</dbReference>
<dbReference type="PROSITE" id="PS50902">
    <property type="entry name" value="FLAVODOXIN_LIKE"/>
    <property type="match status" value="1"/>
</dbReference>
<dbReference type="Gene3D" id="3.40.50.360">
    <property type="match status" value="1"/>
</dbReference>
<dbReference type="EMBL" id="CP013050">
    <property type="protein sequence ID" value="ALM75486.1"/>
    <property type="molecule type" value="Genomic_DNA"/>
</dbReference>
<dbReference type="SUPFAM" id="SSF52218">
    <property type="entry name" value="Flavoproteins"/>
    <property type="match status" value="1"/>
</dbReference>
<dbReference type="PANTHER" id="PTHR38030">
    <property type="entry name" value="PROTOPORPHYRINOGEN IX DEHYDROGENASE [MENAQUINONE]"/>
    <property type="match status" value="1"/>
</dbReference>
<dbReference type="InterPro" id="IPR052200">
    <property type="entry name" value="Protoporphyrinogen_IX_DH"/>
</dbReference>
<dbReference type="PATRIC" id="fig|55802.8.peg.1551"/>
<proteinExistence type="predicted"/>